<evidence type="ECO:0000313" key="2">
    <source>
        <dbReference type="Proteomes" id="UP001325680"/>
    </source>
</evidence>
<proteinExistence type="predicted"/>
<reference evidence="1 2" key="1">
    <citation type="submission" date="2023-12" db="EMBL/GenBank/DDBJ databases">
        <title>Genome sequencing and assembly of bacterial species from a model synthetic community.</title>
        <authorList>
            <person name="Hogle S.L."/>
        </authorList>
    </citation>
    <scope>NUCLEOTIDE SEQUENCE [LARGE SCALE GENOMIC DNA]</scope>
    <source>
        <strain evidence="1 2">HAMBI_3031</strain>
    </source>
</reference>
<sequence length="59" mass="6641">MELPLNNVEIKPASYHSTANNKHINIAYGLSPPSLPVETLTRAMLRFVSPQTSWIHLIQ</sequence>
<dbReference type="EMBL" id="CP139960">
    <property type="protein sequence ID" value="WQD37133.1"/>
    <property type="molecule type" value="Genomic_DNA"/>
</dbReference>
<protein>
    <submittedName>
        <fullName evidence="1">Uncharacterized protein</fullName>
    </submittedName>
</protein>
<keyword evidence="2" id="KW-1185">Reference proteome</keyword>
<gene>
    <name evidence="1" type="ORF">U0035_15795</name>
</gene>
<name>A0ABZ0W1I7_9BACT</name>
<organism evidence="1 2">
    <name type="scientific">Niabella yanshanensis</name>
    <dbReference type="NCBI Taxonomy" id="577386"/>
    <lineage>
        <taxon>Bacteria</taxon>
        <taxon>Pseudomonadati</taxon>
        <taxon>Bacteroidota</taxon>
        <taxon>Chitinophagia</taxon>
        <taxon>Chitinophagales</taxon>
        <taxon>Chitinophagaceae</taxon>
        <taxon>Niabella</taxon>
    </lineage>
</organism>
<accession>A0ABZ0W1I7</accession>
<dbReference type="Proteomes" id="UP001325680">
    <property type="component" value="Chromosome"/>
</dbReference>
<evidence type="ECO:0000313" key="1">
    <source>
        <dbReference type="EMBL" id="WQD37133.1"/>
    </source>
</evidence>
<dbReference type="RefSeq" id="WP_162817927.1">
    <property type="nucleotide sequence ID" value="NZ_CP139960.1"/>
</dbReference>